<comment type="cofactor">
    <cofactor evidence="1">
        <name>FMN</name>
        <dbReference type="ChEBI" id="CHEBI:58210"/>
    </cofactor>
</comment>
<dbReference type="SUPFAM" id="SSF51395">
    <property type="entry name" value="FMN-linked oxidoreductases"/>
    <property type="match status" value="1"/>
</dbReference>
<dbReference type="GO" id="GO:0010181">
    <property type="term" value="F:FMN binding"/>
    <property type="evidence" value="ECO:0007669"/>
    <property type="project" value="InterPro"/>
</dbReference>
<dbReference type="Pfam" id="PF00724">
    <property type="entry name" value="Oxidored_FMN"/>
    <property type="match status" value="1"/>
</dbReference>
<dbReference type="AlphaFoldDB" id="A0A0D5XU45"/>
<dbReference type="OrthoDB" id="8523426at2"/>
<dbReference type="GO" id="GO:0005829">
    <property type="term" value="C:cytosol"/>
    <property type="evidence" value="ECO:0007669"/>
    <property type="project" value="TreeGrafter"/>
</dbReference>
<accession>A0A0D5XU45</accession>
<feature type="domain" description="NADH:flavin oxidoreductase/NADH oxidase N-terminal" evidence="4">
    <location>
        <begin position="7"/>
        <end position="338"/>
    </location>
</feature>
<dbReference type="PATRIC" id="fig|587753.10.peg.782"/>
<dbReference type="PANTHER" id="PTHR22893">
    <property type="entry name" value="NADH OXIDOREDUCTASE-RELATED"/>
    <property type="match status" value="1"/>
</dbReference>
<comment type="similarity">
    <text evidence="2">Belongs to the NADH:flavin oxidoreductase/NADH oxidase family.</text>
</comment>
<proteinExistence type="inferred from homology"/>
<keyword evidence="3" id="KW-0560">Oxidoreductase</keyword>
<dbReference type="KEGG" id="pcz:PCL1606_07820"/>
<reference evidence="5 6" key="1">
    <citation type="journal article" date="2015" name="Mol. Plant Microbe Interact.">
        <title>Comparative Genomic Analysis of Pseudomonas chlororaphis PCL1606 Reveals New Insight into Antifungal Compounds Involved in Biocontrol.</title>
        <authorList>
            <person name="Calderon C.E."/>
            <person name="Ramos C."/>
            <person name="de Vicente A."/>
            <person name="Cazorla F.M."/>
        </authorList>
    </citation>
    <scope>NUCLEOTIDE SEQUENCE [LARGE SCALE GENOMIC DNA]</scope>
    <source>
        <strain evidence="5 6">PCL1606</strain>
    </source>
</reference>
<evidence type="ECO:0000256" key="3">
    <source>
        <dbReference type="ARBA" id="ARBA00023002"/>
    </source>
</evidence>
<sequence length="369" mass="39342">MCNPKTLLSPLPIGPVTLANRVLMAPMTRARSAQPGDIPTALNAEYYGQRAGAGLIISEGIPVSPAAKGYAYTPGLYTDAQQAGWKRVTDQVHANGGLIAAQLWHVGRIAHHSVLPAGQPPLAPSAVRARSKTFAFTEDGLPGMVDCDPPQALSHEGIAAVIEEFVQAARRAMAAGFDLVELHGANGYLLEQFLSVSTNQRTDSYGGALENRARFVLEVVNAVAAAIGAERVGIRLSPWCPPVVNDMDFHVEARDITLYLAAALSARGIAYLHLAEWPGAPYPPGFRQRLRAAFDGAILVCGGYRQDTAQHLLEQGLVDAVAFGKPFIANPDLPRRFALRAPLTEPDGSTFYGGDARGYTDYPALPVQG</sequence>
<dbReference type="InterPro" id="IPR045247">
    <property type="entry name" value="Oye-like"/>
</dbReference>
<dbReference type="Gene3D" id="3.20.20.70">
    <property type="entry name" value="Aldolase class I"/>
    <property type="match status" value="1"/>
</dbReference>
<evidence type="ECO:0000313" key="6">
    <source>
        <dbReference type="Proteomes" id="UP000032748"/>
    </source>
</evidence>
<organism evidence="5 6">
    <name type="scientific">Pseudomonas chlororaphis</name>
    <dbReference type="NCBI Taxonomy" id="587753"/>
    <lineage>
        <taxon>Bacteria</taxon>
        <taxon>Pseudomonadati</taxon>
        <taxon>Pseudomonadota</taxon>
        <taxon>Gammaproteobacteria</taxon>
        <taxon>Pseudomonadales</taxon>
        <taxon>Pseudomonadaceae</taxon>
        <taxon>Pseudomonas</taxon>
    </lineage>
</organism>
<dbReference type="EMBL" id="CP011110">
    <property type="protein sequence ID" value="AKA22237.1"/>
    <property type="molecule type" value="Genomic_DNA"/>
</dbReference>
<dbReference type="PANTHER" id="PTHR22893:SF91">
    <property type="entry name" value="NADPH DEHYDROGENASE 2-RELATED"/>
    <property type="match status" value="1"/>
</dbReference>
<dbReference type="GO" id="GO:0016628">
    <property type="term" value="F:oxidoreductase activity, acting on the CH-CH group of donors, NAD or NADP as acceptor"/>
    <property type="evidence" value="ECO:0007669"/>
    <property type="project" value="UniProtKB-ARBA"/>
</dbReference>
<dbReference type="InterPro" id="IPR001155">
    <property type="entry name" value="OxRdtase_FMN_N"/>
</dbReference>
<dbReference type="Proteomes" id="UP000032748">
    <property type="component" value="Chromosome"/>
</dbReference>
<dbReference type="NCBIfam" id="NF007899">
    <property type="entry name" value="PRK10605.1"/>
    <property type="match status" value="1"/>
</dbReference>
<dbReference type="CDD" id="cd02933">
    <property type="entry name" value="OYE_like_FMN"/>
    <property type="match status" value="1"/>
</dbReference>
<dbReference type="InterPro" id="IPR013785">
    <property type="entry name" value="Aldolase_TIM"/>
</dbReference>
<dbReference type="RefSeq" id="WP_045881117.1">
    <property type="nucleotide sequence ID" value="NZ_CP011110.1"/>
</dbReference>
<protein>
    <submittedName>
        <fullName evidence="5">N-ethylmaleimide reductase</fullName>
    </submittedName>
</protein>
<name>A0A0D5XU45_9PSED</name>
<dbReference type="FunFam" id="3.20.20.70:FF:000059">
    <property type="entry name" value="N-ethylmaleimide reductase, FMN-linked"/>
    <property type="match status" value="1"/>
</dbReference>
<evidence type="ECO:0000259" key="4">
    <source>
        <dbReference type="Pfam" id="PF00724"/>
    </source>
</evidence>
<evidence type="ECO:0000256" key="2">
    <source>
        <dbReference type="ARBA" id="ARBA00005979"/>
    </source>
</evidence>
<evidence type="ECO:0000256" key="1">
    <source>
        <dbReference type="ARBA" id="ARBA00001917"/>
    </source>
</evidence>
<evidence type="ECO:0000313" key="5">
    <source>
        <dbReference type="EMBL" id="AKA22237.1"/>
    </source>
</evidence>
<gene>
    <name evidence="5" type="ORF">PCL1606_07820</name>
</gene>